<dbReference type="PANTHER" id="PTHR46919">
    <property type="entry name" value="ZINC FINGER, C3HC4 TYPE (RING FINGER) FAMILY PROTEIN"/>
    <property type="match status" value="1"/>
</dbReference>
<dbReference type="Pfam" id="PF05168">
    <property type="entry name" value="HEPN"/>
    <property type="match status" value="1"/>
</dbReference>
<evidence type="ECO:0000256" key="1">
    <source>
        <dbReference type="SAM" id="MobiDB-lite"/>
    </source>
</evidence>
<protein>
    <submittedName>
        <fullName evidence="4">Sacsin-like</fullName>
    </submittedName>
</protein>
<dbReference type="RefSeq" id="XP_015275071.1">
    <property type="nucleotide sequence ID" value="XM_015419585.1"/>
</dbReference>
<dbReference type="GeneID" id="107117459"/>
<evidence type="ECO:0000313" key="4">
    <source>
        <dbReference type="RefSeq" id="XP_015275071.1"/>
    </source>
</evidence>
<dbReference type="PANTHER" id="PTHR46919:SF2">
    <property type="entry name" value="SACSIN"/>
    <property type="match status" value="1"/>
</dbReference>
<dbReference type="Gene3D" id="1.10.287.110">
    <property type="entry name" value="DnaJ domain"/>
    <property type="match status" value="1"/>
</dbReference>
<dbReference type="Gene3D" id="1.20.120.330">
    <property type="entry name" value="Nucleotidyltransferases domain 2"/>
    <property type="match status" value="1"/>
</dbReference>
<evidence type="ECO:0000259" key="2">
    <source>
        <dbReference type="Pfam" id="PF05168"/>
    </source>
</evidence>
<name>A0ABM1KMY4_GEKJA</name>
<dbReference type="InterPro" id="IPR036869">
    <property type="entry name" value="J_dom_sf"/>
</dbReference>
<proteinExistence type="predicted"/>
<dbReference type="InterPro" id="IPR007842">
    <property type="entry name" value="HEPN_dom"/>
</dbReference>
<dbReference type="SUPFAM" id="SSF46565">
    <property type="entry name" value="Chaperone J-domain"/>
    <property type="match status" value="1"/>
</dbReference>
<keyword evidence="3" id="KW-1185">Reference proteome</keyword>
<accession>A0ABM1KMY4</accession>
<evidence type="ECO:0000313" key="3">
    <source>
        <dbReference type="Proteomes" id="UP000694871"/>
    </source>
</evidence>
<reference evidence="4" key="1">
    <citation type="submission" date="2025-08" db="UniProtKB">
        <authorList>
            <consortium name="RefSeq"/>
        </authorList>
    </citation>
    <scope>IDENTIFICATION</scope>
</reference>
<sequence>MNTKVPLQKVTLRDAFTLPDPGEEIPEEWHDSLDMNILHSFMPGDYVGFLDPSVQGEHYVYAVVLEDLGLQQSGAGHVHMYRIDVGGGQQLEVSTHDLYHFRQCAPASDSSKALVLMQSPPGKAAAAGLSGGDWYQQPLSEVKEKVDACLAEVWSLLEEERKKAIRRLYLCYHPDKNLGQEVLANEIFKYLKEKIEEMENKGLKGGSSWGPKSSGSSSGPKSSSRNSWNFSNYWSEWDQQAHRHQQRRQEFTRQRQSGRGGSNFTYNFWSFYRSGTKGMEEARRWLRQAEYDLRAAANEVANDSTEWLLYKTYRAVEKALTAVEYKQGGHFDSNLSVPMLAAKVATHGQELTAIRDQVSKLRQHGMDDKKTQYPKYHSPPTIPNEAFRTCKEKDVLLLGQEILDTVQRWLGQGLKM</sequence>
<dbReference type="SUPFAM" id="SSF81593">
    <property type="entry name" value="Nucleotidyltransferase substrate binding subunit/domain"/>
    <property type="match status" value="1"/>
</dbReference>
<gene>
    <name evidence="4" type="primary">LOC107117459</name>
</gene>
<dbReference type="Proteomes" id="UP000694871">
    <property type="component" value="Unplaced"/>
</dbReference>
<feature type="region of interest" description="Disordered" evidence="1">
    <location>
        <begin position="202"/>
        <end position="226"/>
    </location>
</feature>
<organism evidence="3 4">
    <name type="scientific">Gekko japonicus</name>
    <name type="common">Schlegel's Japanese gecko</name>
    <dbReference type="NCBI Taxonomy" id="146911"/>
    <lineage>
        <taxon>Eukaryota</taxon>
        <taxon>Metazoa</taxon>
        <taxon>Chordata</taxon>
        <taxon>Craniata</taxon>
        <taxon>Vertebrata</taxon>
        <taxon>Euteleostomi</taxon>
        <taxon>Lepidosauria</taxon>
        <taxon>Squamata</taxon>
        <taxon>Bifurcata</taxon>
        <taxon>Gekkota</taxon>
        <taxon>Gekkonidae</taxon>
        <taxon>Gekkoninae</taxon>
        <taxon>Gekko</taxon>
    </lineage>
</organism>
<feature type="compositionally biased region" description="Low complexity" evidence="1">
    <location>
        <begin position="209"/>
        <end position="224"/>
    </location>
</feature>
<feature type="region of interest" description="Disordered" evidence="1">
    <location>
        <begin position="363"/>
        <end position="382"/>
    </location>
</feature>
<feature type="domain" description="HEPN" evidence="2">
    <location>
        <begin position="282"/>
        <end position="379"/>
    </location>
</feature>